<organism evidence="3 4">
    <name type="scientific">Haloarchaeobius iranensis</name>
    <dbReference type="NCBI Taxonomy" id="996166"/>
    <lineage>
        <taxon>Archaea</taxon>
        <taxon>Methanobacteriati</taxon>
        <taxon>Methanobacteriota</taxon>
        <taxon>Stenosarchaea group</taxon>
        <taxon>Halobacteria</taxon>
        <taxon>Halobacteriales</taxon>
        <taxon>Halorubellaceae</taxon>
        <taxon>Haloarchaeobius</taxon>
    </lineage>
</organism>
<feature type="transmembrane region" description="Helical" evidence="1">
    <location>
        <begin position="23"/>
        <end position="45"/>
    </location>
</feature>
<feature type="domain" description="Urease accessory protein UreH-like transmembrane" evidence="2">
    <location>
        <begin position="26"/>
        <end position="249"/>
    </location>
</feature>
<evidence type="ECO:0000256" key="1">
    <source>
        <dbReference type="SAM" id="Phobius"/>
    </source>
</evidence>
<feature type="transmembrane region" description="Helical" evidence="1">
    <location>
        <begin position="110"/>
        <end position="132"/>
    </location>
</feature>
<dbReference type="Proteomes" id="UP000199370">
    <property type="component" value="Unassembled WGS sequence"/>
</dbReference>
<dbReference type="PANTHER" id="PTHR42208:SF1">
    <property type="entry name" value="HEAVY METAL TRANSPORTER"/>
    <property type="match status" value="1"/>
</dbReference>
<keyword evidence="1" id="KW-0812">Transmembrane</keyword>
<proteinExistence type="predicted"/>
<evidence type="ECO:0000313" key="4">
    <source>
        <dbReference type="Proteomes" id="UP000199370"/>
    </source>
</evidence>
<dbReference type="STRING" id="996166.SAMN05192554_11087"/>
<name>A0A1G9XG12_9EURY</name>
<evidence type="ECO:0000259" key="2">
    <source>
        <dbReference type="Pfam" id="PF13386"/>
    </source>
</evidence>
<dbReference type="PANTHER" id="PTHR42208">
    <property type="entry name" value="HEAVY METAL TRANSPORTER-RELATED"/>
    <property type="match status" value="1"/>
</dbReference>
<keyword evidence="1" id="KW-1133">Transmembrane helix</keyword>
<dbReference type="InterPro" id="IPR039447">
    <property type="entry name" value="UreH-like_TM_dom"/>
</dbReference>
<feature type="transmembrane region" description="Helical" evidence="1">
    <location>
        <begin position="172"/>
        <end position="192"/>
    </location>
</feature>
<evidence type="ECO:0000313" key="3">
    <source>
        <dbReference type="EMBL" id="SDM95233.1"/>
    </source>
</evidence>
<dbReference type="Pfam" id="PF13386">
    <property type="entry name" value="DsbD_2"/>
    <property type="match status" value="1"/>
</dbReference>
<feature type="transmembrane region" description="Helical" evidence="1">
    <location>
        <begin position="80"/>
        <end position="104"/>
    </location>
</feature>
<feature type="transmembrane region" description="Helical" evidence="1">
    <location>
        <begin position="204"/>
        <end position="230"/>
    </location>
</feature>
<dbReference type="EMBL" id="FNIA01000010">
    <property type="protein sequence ID" value="SDM95233.1"/>
    <property type="molecule type" value="Genomic_DNA"/>
</dbReference>
<sequence>MNGWVEPVARGLQTGGVTANADLLLFLVIGALGGAHCLGMCGPLVSTYADRITASGDDRRRDQLTMRDVRQHGLFNLGRTAGYAFVGAVLGLAGSLVVGSVTAVTSLSDVVRGSMGILVGLFILAAGVGYLFRGTAGGAAVGNSIPVLSGVFRRVSGVLTGHLDRATNSTGIVGLGAVHAVLPCPITYPAYLYAFVIGDPFRGALALALLGVGTVPTLLAYGLAIGSLSVRHRTLLHRTMGVAFLALGYLPLAHGLMLFGVHLPHPPVPYYQPL</sequence>
<dbReference type="AlphaFoldDB" id="A0A1G9XG12"/>
<keyword evidence="1" id="KW-0472">Membrane</keyword>
<dbReference type="RefSeq" id="WP_245707720.1">
    <property type="nucleotide sequence ID" value="NZ_FNIA01000010.1"/>
</dbReference>
<gene>
    <name evidence="3" type="ORF">SAMN05192554_11087</name>
</gene>
<protein>
    <recommendedName>
        <fullName evidence="2">Urease accessory protein UreH-like transmembrane domain-containing protein</fullName>
    </recommendedName>
</protein>
<keyword evidence="4" id="KW-1185">Reference proteome</keyword>
<feature type="transmembrane region" description="Helical" evidence="1">
    <location>
        <begin position="242"/>
        <end position="263"/>
    </location>
</feature>
<reference evidence="3 4" key="1">
    <citation type="submission" date="2016-10" db="EMBL/GenBank/DDBJ databases">
        <authorList>
            <person name="de Groot N.N."/>
        </authorList>
    </citation>
    <scope>NUCLEOTIDE SEQUENCE [LARGE SCALE GENOMIC DNA]</scope>
    <source>
        <strain evidence="4">EB21,IBRC-M 10013,KCTC 4048</strain>
    </source>
</reference>
<accession>A0A1G9XG12</accession>